<reference evidence="2" key="1">
    <citation type="journal article" date="2020" name="Fungal Divers.">
        <title>Resolving the Mortierellaceae phylogeny through synthesis of multi-gene phylogenetics and phylogenomics.</title>
        <authorList>
            <person name="Vandepol N."/>
            <person name="Liber J."/>
            <person name="Desiro A."/>
            <person name="Na H."/>
            <person name="Kennedy M."/>
            <person name="Barry K."/>
            <person name="Grigoriev I.V."/>
            <person name="Miller A.N."/>
            <person name="O'Donnell K."/>
            <person name="Stajich J.E."/>
            <person name="Bonito G."/>
        </authorList>
    </citation>
    <scope>NUCLEOTIDE SEQUENCE</scope>
    <source>
        <strain evidence="2">NVP60</strain>
    </source>
</reference>
<dbReference type="Proteomes" id="UP000823405">
    <property type="component" value="Unassembled WGS sequence"/>
</dbReference>
<dbReference type="AlphaFoldDB" id="A0A9P6QV20"/>
<accession>A0A9P6QV20</accession>
<proteinExistence type="predicted"/>
<gene>
    <name evidence="2" type="ORF">BGZ97_005033</name>
</gene>
<evidence type="ECO:0000313" key="3">
    <source>
        <dbReference type="Proteomes" id="UP000823405"/>
    </source>
</evidence>
<dbReference type="EMBL" id="JAAAIN010002306">
    <property type="protein sequence ID" value="KAG0294635.1"/>
    <property type="molecule type" value="Genomic_DNA"/>
</dbReference>
<feature type="compositionally biased region" description="Polar residues" evidence="1">
    <location>
        <begin position="463"/>
        <end position="487"/>
    </location>
</feature>
<name>A0A9P6QV20_9FUNG</name>
<keyword evidence="3" id="KW-1185">Reference proteome</keyword>
<dbReference type="OrthoDB" id="2402785at2759"/>
<comment type="caution">
    <text evidence="2">The sequence shown here is derived from an EMBL/GenBank/DDBJ whole genome shotgun (WGS) entry which is preliminary data.</text>
</comment>
<evidence type="ECO:0000256" key="1">
    <source>
        <dbReference type="SAM" id="MobiDB-lite"/>
    </source>
</evidence>
<feature type="region of interest" description="Disordered" evidence="1">
    <location>
        <begin position="447"/>
        <end position="490"/>
    </location>
</feature>
<feature type="compositionally biased region" description="Basic and acidic residues" evidence="1">
    <location>
        <begin position="385"/>
        <end position="394"/>
    </location>
</feature>
<sequence length="537" mass="58902">MSKMGSSSSPSAGEDPNVCLRFSLGPTNLGILRPHLDIMKEQPVVIEQRDFHFDVYGQPADVANAIAYNFLGPTKSADRVPPQGGSVEVFTNAIPGPKLPSSVGDASPGHRLLSSAALTGNDQQESDTAIGRIVAGRINIDDDVAIHGSAPNWKTDYDLAWERSFGTPNSQAQATAESQEPKPWSVTILLSMPFRVIQYLMLTSHGFKTYLVEEPNLDACARQGISRERLKLIAQQAGMVVAINNVQLPSLESNPEESLIWLQLDDRKALQAVLLGVGKALAQEPVLGVIQKGLGQDELVLRKAWDGILDQTSTSGAMPNEREWVMATEKESVRSAESVQWDEPSMEDRQRQSDRNAALTAQRRRPTERARHPLTQRISSPNRTAENRRRSERDAWNNRLAEERDRWDTGAVGVDRPRWDTPSASIVAMDPWTTTTSQSVGSFFTESEHHGAEPSIDGIGVSIGNSSASDDSQGCGRSSRSTSSQEVRWTIATREPRLHDDDINNSNYNNNNEDPCVTTLSSCEDTESLEPAIPSVL</sequence>
<evidence type="ECO:0000313" key="2">
    <source>
        <dbReference type="EMBL" id="KAG0294635.1"/>
    </source>
</evidence>
<feature type="region of interest" description="Disordered" evidence="1">
    <location>
        <begin position="334"/>
        <end position="394"/>
    </location>
</feature>
<organism evidence="2 3">
    <name type="scientific">Linnemannia gamsii</name>
    <dbReference type="NCBI Taxonomy" id="64522"/>
    <lineage>
        <taxon>Eukaryota</taxon>
        <taxon>Fungi</taxon>
        <taxon>Fungi incertae sedis</taxon>
        <taxon>Mucoromycota</taxon>
        <taxon>Mortierellomycotina</taxon>
        <taxon>Mortierellomycetes</taxon>
        <taxon>Mortierellales</taxon>
        <taxon>Mortierellaceae</taxon>
        <taxon>Linnemannia</taxon>
    </lineage>
</organism>
<protein>
    <submittedName>
        <fullName evidence="2">Uncharacterized protein</fullName>
    </submittedName>
</protein>